<dbReference type="InterPro" id="IPR036597">
    <property type="entry name" value="Fido-like_dom_sf"/>
</dbReference>
<dbReference type="OrthoDB" id="9809206at2"/>
<evidence type="ECO:0000256" key="3">
    <source>
        <dbReference type="PIRSR" id="PIRSR640198-3"/>
    </source>
</evidence>
<dbReference type="InterPro" id="IPR003812">
    <property type="entry name" value="Fido"/>
</dbReference>
<feature type="binding site" evidence="2">
    <location>
        <begin position="128"/>
        <end position="131"/>
    </location>
    <ligand>
        <name>ATP</name>
        <dbReference type="ChEBI" id="CHEBI:30616"/>
    </ligand>
</feature>
<dbReference type="Proteomes" id="UP000292886">
    <property type="component" value="Chromosome"/>
</dbReference>
<dbReference type="InterPro" id="IPR040198">
    <property type="entry name" value="Fido_containing"/>
</dbReference>
<feature type="compositionally biased region" description="Basic residues" evidence="4">
    <location>
        <begin position="271"/>
        <end position="285"/>
    </location>
</feature>
<organism evidence="6 7">
    <name type="scientific">Periweissella cryptocerci</name>
    <dbReference type="NCBI Taxonomy" id="2506420"/>
    <lineage>
        <taxon>Bacteria</taxon>
        <taxon>Bacillati</taxon>
        <taxon>Bacillota</taxon>
        <taxon>Bacilli</taxon>
        <taxon>Lactobacillales</taxon>
        <taxon>Lactobacillaceae</taxon>
        <taxon>Periweissella</taxon>
    </lineage>
</organism>
<feature type="active site" evidence="1">
    <location>
        <position position="174"/>
    </location>
</feature>
<dbReference type="PANTHER" id="PTHR13504:SF38">
    <property type="entry name" value="FIDO DOMAIN-CONTAINING PROTEIN"/>
    <property type="match status" value="1"/>
</dbReference>
<proteinExistence type="predicted"/>
<dbReference type="SUPFAM" id="SSF140931">
    <property type="entry name" value="Fic-like"/>
    <property type="match status" value="1"/>
</dbReference>
<protein>
    <submittedName>
        <fullName evidence="6">Fic family protein</fullName>
    </submittedName>
</protein>
<evidence type="ECO:0000256" key="1">
    <source>
        <dbReference type="PIRSR" id="PIRSR640198-1"/>
    </source>
</evidence>
<keyword evidence="2" id="KW-0547">Nucleotide-binding</keyword>
<feature type="region of interest" description="Disordered" evidence="4">
    <location>
        <begin position="265"/>
        <end position="285"/>
    </location>
</feature>
<dbReference type="PANTHER" id="PTHR13504">
    <property type="entry name" value="FIDO DOMAIN-CONTAINING PROTEIN DDB_G0283145"/>
    <property type="match status" value="1"/>
</dbReference>
<dbReference type="PROSITE" id="PS51459">
    <property type="entry name" value="FIDO"/>
    <property type="match status" value="1"/>
</dbReference>
<evidence type="ECO:0000256" key="2">
    <source>
        <dbReference type="PIRSR" id="PIRSR640198-2"/>
    </source>
</evidence>
<gene>
    <name evidence="6" type="ORF">EQG49_13420</name>
</gene>
<reference evidence="7" key="1">
    <citation type="submission" date="2019-03" db="EMBL/GenBank/DDBJ databases">
        <title>Weissella sp. 26KH-42 Genome sequencing.</title>
        <authorList>
            <person name="Heo J."/>
            <person name="Kim S.-J."/>
            <person name="Kim J.-S."/>
            <person name="Hong S.-B."/>
            <person name="Kwon S.-W."/>
        </authorList>
    </citation>
    <scope>NUCLEOTIDE SEQUENCE [LARGE SCALE GENOMIC DNA]</scope>
    <source>
        <strain evidence="7">26KH-42</strain>
    </source>
</reference>
<dbReference type="KEGG" id="wei:EQG49_13420"/>
<keyword evidence="7" id="KW-1185">Reference proteome</keyword>
<evidence type="ECO:0000313" key="6">
    <source>
        <dbReference type="EMBL" id="QBO37397.1"/>
    </source>
</evidence>
<dbReference type="Pfam" id="PF02661">
    <property type="entry name" value="Fic"/>
    <property type="match status" value="1"/>
</dbReference>
<feature type="domain" description="Fido" evidence="5">
    <location>
        <begin position="95"/>
        <end position="236"/>
    </location>
</feature>
<evidence type="ECO:0000259" key="5">
    <source>
        <dbReference type="PROSITE" id="PS51459"/>
    </source>
</evidence>
<dbReference type="GO" id="GO:0005524">
    <property type="term" value="F:ATP binding"/>
    <property type="evidence" value="ECO:0007669"/>
    <property type="project" value="UniProtKB-KW"/>
</dbReference>
<dbReference type="RefSeq" id="WP_133364474.1">
    <property type="nucleotide sequence ID" value="NZ_CP037940.1"/>
</dbReference>
<dbReference type="AlphaFoldDB" id="A0A4P6YX61"/>
<accession>A0A4P6YX61</accession>
<name>A0A4P6YX61_9LACO</name>
<keyword evidence="2" id="KW-0067">ATP-binding</keyword>
<feature type="site" description="Important for autoinhibition of adenylyltransferase activity" evidence="3">
    <location>
        <position position="44"/>
    </location>
</feature>
<sequence>MVDYTQIDKLKVQMYSYRSLDSEQAKIVWQNYRVEESHASTWLEGNTLTLSETRVALEQGITISEKPIKDYLEVVNFSQALDYMAELATNPDEVFNEQIIKDINRLVYKSTEKPGETAGQYRDVPVVVGFHTPPAPILVPDLMRSFVEWVNTDGQKLHSVELASEIHQRFVTIHPFVNGNGRTARLLMNFQLTKSGYLPISIKPDEASRKLYNDTLYMTQATENASHEPMNQLVANIVEDTLRERVELLSRYDANFEVNRKEREEREKRLSRFIGKKNSKKDMHR</sequence>
<dbReference type="EMBL" id="CP037940">
    <property type="protein sequence ID" value="QBO37397.1"/>
    <property type="molecule type" value="Genomic_DNA"/>
</dbReference>
<evidence type="ECO:0000313" key="7">
    <source>
        <dbReference type="Proteomes" id="UP000292886"/>
    </source>
</evidence>
<dbReference type="Gene3D" id="1.10.3290.10">
    <property type="entry name" value="Fido-like domain"/>
    <property type="match status" value="1"/>
</dbReference>
<evidence type="ECO:0000256" key="4">
    <source>
        <dbReference type="SAM" id="MobiDB-lite"/>
    </source>
</evidence>